<reference evidence="1 2" key="1">
    <citation type="submission" date="2020-12" db="EMBL/GenBank/DDBJ databases">
        <title>FDA dAtabase for Regulatory Grade micrObial Sequences (FDA-ARGOS): Supporting development and validation of Infectious Disease Dx tests.</title>
        <authorList>
            <person name="Sproer C."/>
            <person name="Gronow S."/>
            <person name="Severitt S."/>
            <person name="Schroder I."/>
            <person name="Tallon L."/>
            <person name="Sadzewicz L."/>
            <person name="Zhao X."/>
            <person name="Boylan J."/>
            <person name="Ott S."/>
            <person name="Bowen H."/>
            <person name="Vavikolanu K."/>
            <person name="Mehta A."/>
            <person name="Aluvathingal J."/>
            <person name="Nadendla S."/>
            <person name="Lowell S."/>
            <person name="Myers T."/>
            <person name="Yan Y."/>
            <person name="Sichtig H."/>
        </authorList>
    </citation>
    <scope>NUCLEOTIDE SEQUENCE [LARGE SCALE GENOMIC DNA]</scope>
    <source>
        <strain evidence="1 2">FDAARGOS_933</strain>
    </source>
</reference>
<dbReference type="KEGG" id="aall:I6G90_01700"/>
<name>A0A7T2PG57_9GAMM</name>
<dbReference type="AlphaFoldDB" id="A0A7T2PG57"/>
<dbReference type="Proteomes" id="UP000595101">
    <property type="component" value="Chromosome"/>
</dbReference>
<organism evidence="1 2">
    <name type="scientific">Aeromonas allosaccharophila</name>
    <dbReference type="NCBI Taxonomy" id="656"/>
    <lineage>
        <taxon>Bacteria</taxon>
        <taxon>Pseudomonadati</taxon>
        <taxon>Pseudomonadota</taxon>
        <taxon>Gammaproteobacteria</taxon>
        <taxon>Aeromonadales</taxon>
        <taxon>Aeromonadaceae</taxon>
        <taxon>Aeromonas</taxon>
    </lineage>
</organism>
<accession>A0A7T2PG57</accession>
<protein>
    <submittedName>
        <fullName evidence="1">Uncharacterized protein</fullName>
    </submittedName>
</protein>
<dbReference type="GeneID" id="60784280"/>
<gene>
    <name evidence="1" type="ORF">I6G90_01700</name>
</gene>
<dbReference type="RefSeq" id="WP_197929461.1">
    <property type="nucleotide sequence ID" value="NZ_CP065745.1"/>
</dbReference>
<evidence type="ECO:0000313" key="2">
    <source>
        <dbReference type="Proteomes" id="UP000595101"/>
    </source>
</evidence>
<dbReference type="EMBL" id="CP065745">
    <property type="protein sequence ID" value="QPR55186.1"/>
    <property type="molecule type" value="Genomic_DNA"/>
</dbReference>
<evidence type="ECO:0000313" key="1">
    <source>
        <dbReference type="EMBL" id="QPR55186.1"/>
    </source>
</evidence>
<sequence length="403" mass="44283">MAEYKVKWFASEMQGAPSLGDTAEGALAALLKAVLVTGFGTLTINALAFDAAKGWAVATFTGGHAYLQDSVVQVEGVSPAAYNGEHRVMQVTATQVWFEIDGGNPGAPGTGAAMTMKVAPLGWTITHESGDGKIFIVRPTNVSESGNVSWRIDNSAFTGWTGSNQYGFASYLAKITMVEDVVDINTFTTIYDHRWPATQRYTAKTWDLIGDSQFFYWLPSIGNYSYQTVYCTGYIRSVRPGDRYHAVLCHYFTTAANANESNWGNRDASGAAYWGTTLTTFNTTDQRAIARPYHQLFGTTSWWLKGMFARFGVGLAVPNGPDNGFYLSTDPCMVLENGNHLRGYMPGFVVPYGDIGGWHRKNFGDLPALPGKKVRFIRGLYQVNTYQADPRSLIGFDITGPWR</sequence>
<proteinExistence type="predicted"/>